<reference evidence="2" key="1">
    <citation type="submission" date="2021-02" db="EMBL/GenBank/DDBJ databases">
        <title>Genome sequence Cadophora malorum strain M34.</title>
        <authorList>
            <person name="Stefanovic E."/>
            <person name="Vu D."/>
            <person name="Scully C."/>
            <person name="Dijksterhuis J."/>
            <person name="Roader J."/>
            <person name="Houbraken J."/>
        </authorList>
    </citation>
    <scope>NUCLEOTIDE SEQUENCE</scope>
    <source>
        <strain evidence="2">M34</strain>
    </source>
</reference>
<feature type="region of interest" description="Disordered" evidence="1">
    <location>
        <begin position="448"/>
        <end position="481"/>
    </location>
</feature>
<gene>
    <name evidence="2" type="ORF">IFR04_014509</name>
</gene>
<dbReference type="EMBL" id="JAFJYH010000385">
    <property type="protein sequence ID" value="KAG4412352.1"/>
    <property type="molecule type" value="Genomic_DNA"/>
</dbReference>
<dbReference type="OrthoDB" id="4708870at2759"/>
<feature type="compositionally biased region" description="Basic and acidic residues" evidence="1">
    <location>
        <begin position="470"/>
        <end position="481"/>
    </location>
</feature>
<accession>A0A8H7T4Q5</accession>
<name>A0A8H7T4Q5_9HELO</name>
<protein>
    <submittedName>
        <fullName evidence="2">Uncharacterized protein</fullName>
    </submittedName>
</protein>
<organism evidence="2 3">
    <name type="scientific">Cadophora malorum</name>
    <dbReference type="NCBI Taxonomy" id="108018"/>
    <lineage>
        <taxon>Eukaryota</taxon>
        <taxon>Fungi</taxon>
        <taxon>Dikarya</taxon>
        <taxon>Ascomycota</taxon>
        <taxon>Pezizomycotina</taxon>
        <taxon>Leotiomycetes</taxon>
        <taxon>Helotiales</taxon>
        <taxon>Ploettnerulaceae</taxon>
        <taxon>Cadophora</taxon>
    </lineage>
</organism>
<evidence type="ECO:0000256" key="1">
    <source>
        <dbReference type="SAM" id="MobiDB-lite"/>
    </source>
</evidence>
<comment type="caution">
    <text evidence="2">The sequence shown here is derived from an EMBL/GenBank/DDBJ whole genome shotgun (WGS) entry which is preliminary data.</text>
</comment>
<keyword evidence="3" id="KW-1185">Reference proteome</keyword>
<evidence type="ECO:0000313" key="2">
    <source>
        <dbReference type="EMBL" id="KAG4412352.1"/>
    </source>
</evidence>
<dbReference type="AlphaFoldDB" id="A0A8H7T4Q5"/>
<dbReference type="Proteomes" id="UP000664132">
    <property type="component" value="Unassembled WGS sequence"/>
</dbReference>
<evidence type="ECO:0000313" key="3">
    <source>
        <dbReference type="Proteomes" id="UP000664132"/>
    </source>
</evidence>
<sequence>MGGSAFANLHTPRMRPHVYNRILSQTLTTVQKHFTHVSSPISAPGKLDYGDIDILCFGPLTPAYNPAVTPKAKVTETVARELGAKEWILGKSGQGMNLAIPWPEDEKDLLEFEKDGTGKADGGKKGDEVEGECEKKARFIQVDIHILPTLSSYNWELFHSAHGDLWNILGSTIRRFGLTVNNLGLYLRIPEIELQDRKKSMVFLTDEPNTILEFLGLDAERWRRSFESQDEMFAYAAGCRMFWVKEKLEVGEGEGDVVGKVSAEIAIEAQQNGDKIGAVHEGQEGGTAGKKKLKHNDRQRLEKRPIFRSWIEDFIPQCRAQGLYLTMQTSREQIRDEAFVKFGVQEEYERRLKEWNMERHKDELWRGVIKATVPVEEVDPQFRAASVKYLKSVIMEGGLWNGEVVQASERDEDGKWDFEEVRNFVTENWEEAGRLRMAAQQKRAVENMKAKAENKANLEGLVSQEEVEEKVETKTEEKVLA</sequence>
<proteinExistence type="predicted"/>